<dbReference type="Proteomes" id="UP001198571">
    <property type="component" value="Unassembled WGS sequence"/>
</dbReference>
<sequence length="124" mass="13668">MATAGDLHERFSFDRPDTAELPGGVTKPGWVQAHQCRAQTIYRRGTEVVEASRGEGRAVFKLRIRQCSAARSITPAYRARDLRRGLPAGETGDPLPGTRYNITEVDAISDRQWIFIVIEGGKAA</sequence>
<dbReference type="RefSeq" id="WP_226936786.1">
    <property type="nucleotide sequence ID" value="NZ_JACDXX010000015.1"/>
</dbReference>
<dbReference type="InterPro" id="IPR038666">
    <property type="entry name" value="SSP1_head-tail_sf"/>
</dbReference>
<keyword evidence="2" id="KW-1185">Reference proteome</keyword>
<proteinExistence type="predicted"/>
<protein>
    <submittedName>
        <fullName evidence="1">Head-tail adaptor protein</fullName>
    </submittedName>
</protein>
<organism evidence="1 2">
    <name type="scientific">Pseudogemmobacter faecipullorum</name>
    <dbReference type="NCBI Taxonomy" id="2755041"/>
    <lineage>
        <taxon>Bacteria</taxon>
        <taxon>Pseudomonadati</taxon>
        <taxon>Pseudomonadota</taxon>
        <taxon>Alphaproteobacteria</taxon>
        <taxon>Rhodobacterales</taxon>
        <taxon>Paracoccaceae</taxon>
        <taxon>Pseudogemmobacter</taxon>
    </lineage>
</organism>
<dbReference type="EMBL" id="JACDXX010000015">
    <property type="protein sequence ID" value="MCB5411313.1"/>
    <property type="molecule type" value="Genomic_DNA"/>
</dbReference>
<accession>A0ABS8CQ54</accession>
<dbReference type="Gene3D" id="2.40.10.270">
    <property type="entry name" value="Bacteriophage SPP1 head-tail adaptor protein"/>
    <property type="match status" value="1"/>
</dbReference>
<evidence type="ECO:0000313" key="2">
    <source>
        <dbReference type="Proteomes" id="UP001198571"/>
    </source>
</evidence>
<name>A0ABS8CQ54_9RHOB</name>
<dbReference type="InterPro" id="IPR008767">
    <property type="entry name" value="Phage_SPP1_head-tail_adaptor"/>
</dbReference>
<dbReference type="Pfam" id="PF05521">
    <property type="entry name" value="Phage_HCP"/>
    <property type="match status" value="1"/>
</dbReference>
<reference evidence="1 2" key="1">
    <citation type="submission" date="2020-07" db="EMBL/GenBank/DDBJ databases">
        <title>Pseudogemmobacter sp. nov., isolated from poultry manure in Taiwan.</title>
        <authorList>
            <person name="Lin S.-Y."/>
            <person name="Tang Y.-S."/>
            <person name="Young C.-C."/>
        </authorList>
    </citation>
    <scope>NUCLEOTIDE SEQUENCE [LARGE SCALE GENOMIC DNA]</scope>
    <source>
        <strain evidence="1 2">CC-YST710</strain>
    </source>
</reference>
<comment type="caution">
    <text evidence="1">The sequence shown here is derived from an EMBL/GenBank/DDBJ whole genome shotgun (WGS) entry which is preliminary data.</text>
</comment>
<gene>
    <name evidence="1" type="ORF">H0485_15080</name>
</gene>
<evidence type="ECO:0000313" key="1">
    <source>
        <dbReference type="EMBL" id="MCB5411313.1"/>
    </source>
</evidence>